<dbReference type="Proteomes" id="UP000011666">
    <property type="component" value="Unassembled WGS sequence"/>
</dbReference>
<protein>
    <submittedName>
        <fullName evidence="2">Uncharacterized protein</fullName>
    </submittedName>
</protein>
<evidence type="ECO:0000313" key="3">
    <source>
        <dbReference type="Proteomes" id="UP000011666"/>
    </source>
</evidence>
<sequence length="125" mass="12878">MAVRAGLRFPAGRSPDPLRPGSPRGSTPGRDGIEADESSGCGCDAPSTDELTTPDPLGLTPIEGTVKALGPQRTRFAERFGECDVAGMVGEPEVGIVALTGSRLDLDSRCAIHATANETAGWIST</sequence>
<accession>M0QIE9</accession>
<organism evidence="2 3">
    <name type="scientific">Gordonia soli NBRC 108243</name>
    <dbReference type="NCBI Taxonomy" id="1223545"/>
    <lineage>
        <taxon>Bacteria</taxon>
        <taxon>Bacillati</taxon>
        <taxon>Actinomycetota</taxon>
        <taxon>Actinomycetes</taxon>
        <taxon>Mycobacteriales</taxon>
        <taxon>Gordoniaceae</taxon>
        <taxon>Gordonia</taxon>
    </lineage>
</organism>
<comment type="caution">
    <text evidence="2">The sequence shown here is derived from an EMBL/GenBank/DDBJ whole genome shotgun (WGS) entry which is preliminary data.</text>
</comment>
<name>M0QIE9_9ACTN</name>
<proteinExistence type="predicted"/>
<evidence type="ECO:0000256" key="1">
    <source>
        <dbReference type="SAM" id="MobiDB-lite"/>
    </source>
</evidence>
<dbReference type="EMBL" id="BANX01000014">
    <property type="protein sequence ID" value="GAC68229.1"/>
    <property type="molecule type" value="Genomic_DNA"/>
</dbReference>
<gene>
    <name evidence="2" type="ORF">GS4_14_00600</name>
</gene>
<evidence type="ECO:0000313" key="2">
    <source>
        <dbReference type="EMBL" id="GAC68229.1"/>
    </source>
</evidence>
<keyword evidence="3" id="KW-1185">Reference proteome</keyword>
<reference evidence="2 3" key="1">
    <citation type="submission" date="2013-01" db="EMBL/GenBank/DDBJ databases">
        <title>Whole genome shotgun sequence of Gordonia soli NBRC 108243.</title>
        <authorList>
            <person name="Isaki-Nakamura S."/>
            <person name="Hosoyama A."/>
            <person name="Tsuchikane K."/>
            <person name="Ando Y."/>
            <person name="Baba S."/>
            <person name="Ohji S."/>
            <person name="Hamada M."/>
            <person name="Tamura T."/>
            <person name="Yamazoe A."/>
            <person name="Yamazaki S."/>
            <person name="Fujita N."/>
        </authorList>
    </citation>
    <scope>NUCLEOTIDE SEQUENCE [LARGE SCALE GENOMIC DNA]</scope>
    <source>
        <strain evidence="2 3">NBRC 108243</strain>
    </source>
</reference>
<feature type="region of interest" description="Disordered" evidence="1">
    <location>
        <begin position="1"/>
        <end position="59"/>
    </location>
</feature>
<dbReference type="AlphaFoldDB" id="M0QIE9"/>